<name>A0A0A8ZRM5_ARUDO</name>
<dbReference type="EMBL" id="GBRH01256449">
    <property type="protein sequence ID" value="JAD41446.1"/>
    <property type="molecule type" value="Transcribed_RNA"/>
</dbReference>
<evidence type="ECO:0000313" key="1">
    <source>
        <dbReference type="EMBL" id="JAD41446.1"/>
    </source>
</evidence>
<proteinExistence type="predicted"/>
<protein>
    <submittedName>
        <fullName evidence="1">Uncharacterized protein</fullName>
    </submittedName>
</protein>
<accession>A0A0A8ZRM5</accession>
<reference evidence="1" key="1">
    <citation type="submission" date="2014-09" db="EMBL/GenBank/DDBJ databases">
        <authorList>
            <person name="Magalhaes I.L.F."/>
            <person name="Oliveira U."/>
            <person name="Santos F.R."/>
            <person name="Vidigal T.H.D.A."/>
            <person name="Brescovit A.D."/>
            <person name="Santos A.J."/>
        </authorList>
    </citation>
    <scope>NUCLEOTIDE SEQUENCE</scope>
    <source>
        <tissue evidence="1">Shoot tissue taken approximately 20 cm above the soil surface</tissue>
    </source>
</reference>
<sequence>MDKLEFCLRRY</sequence>
<reference evidence="1" key="2">
    <citation type="journal article" date="2015" name="Data Brief">
        <title>Shoot transcriptome of the giant reed, Arundo donax.</title>
        <authorList>
            <person name="Barrero R.A."/>
            <person name="Guerrero F.D."/>
            <person name="Moolhuijzen P."/>
            <person name="Goolsby J.A."/>
            <person name="Tidwell J."/>
            <person name="Bellgard S.E."/>
            <person name="Bellgard M.I."/>
        </authorList>
    </citation>
    <scope>NUCLEOTIDE SEQUENCE</scope>
    <source>
        <tissue evidence="1">Shoot tissue taken approximately 20 cm above the soil surface</tissue>
    </source>
</reference>
<organism evidence="1">
    <name type="scientific">Arundo donax</name>
    <name type="common">Giant reed</name>
    <name type="synonym">Donax arundinaceus</name>
    <dbReference type="NCBI Taxonomy" id="35708"/>
    <lineage>
        <taxon>Eukaryota</taxon>
        <taxon>Viridiplantae</taxon>
        <taxon>Streptophyta</taxon>
        <taxon>Embryophyta</taxon>
        <taxon>Tracheophyta</taxon>
        <taxon>Spermatophyta</taxon>
        <taxon>Magnoliopsida</taxon>
        <taxon>Liliopsida</taxon>
        <taxon>Poales</taxon>
        <taxon>Poaceae</taxon>
        <taxon>PACMAD clade</taxon>
        <taxon>Arundinoideae</taxon>
        <taxon>Arundineae</taxon>
        <taxon>Arundo</taxon>
    </lineage>
</organism>